<dbReference type="GO" id="GO:0004222">
    <property type="term" value="F:metalloendopeptidase activity"/>
    <property type="evidence" value="ECO:0007669"/>
    <property type="project" value="InterPro"/>
</dbReference>
<name>E8U7X9_DEIML</name>
<dbReference type="Pfam" id="PF08439">
    <property type="entry name" value="Peptidase_M3_N"/>
    <property type="match status" value="1"/>
</dbReference>
<dbReference type="PANTHER" id="PTHR34217:SF1">
    <property type="entry name" value="CARBOXYPEPTIDASE 1"/>
    <property type="match status" value="1"/>
</dbReference>
<evidence type="ECO:0000259" key="8">
    <source>
        <dbReference type="Pfam" id="PF08439"/>
    </source>
</evidence>
<keyword evidence="10" id="KW-1185">Reference proteome</keyword>
<dbReference type="AlphaFoldDB" id="E8U7X9"/>
<evidence type="ECO:0000256" key="5">
    <source>
        <dbReference type="ARBA" id="ARBA00023049"/>
    </source>
</evidence>
<keyword evidence="2 6" id="KW-0479">Metal-binding</keyword>
<dbReference type="eggNOG" id="COG1164">
    <property type="taxonomic scope" value="Bacteria"/>
</dbReference>
<dbReference type="Proteomes" id="UP000008635">
    <property type="component" value="Chromosome"/>
</dbReference>
<dbReference type="GO" id="GO:0004181">
    <property type="term" value="F:metallocarboxypeptidase activity"/>
    <property type="evidence" value="ECO:0007669"/>
    <property type="project" value="InterPro"/>
</dbReference>
<feature type="domain" description="Peptidase M3A/M3B catalytic" evidence="7">
    <location>
        <begin position="203"/>
        <end position="580"/>
    </location>
</feature>
<keyword evidence="5 6" id="KW-0482">Metalloprotease</keyword>
<dbReference type="SUPFAM" id="SSF55486">
    <property type="entry name" value="Metalloproteases ('zincins'), catalytic domain"/>
    <property type="match status" value="1"/>
</dbReference>
<dbReference type="InterPro" id="IPR001333">
    <property type="entry name" value="Peptidase_M32_Taq"/>
</dbReference>
<dbReference type="InterPro" id="IPR013647">
    <property type="entry name" value="OligopepF_N_dom"/>
</dbReference>
<reference evidence="9 10" key="1">
    <citation type="journal article" date="2011" name="Stand. Genomic Sci.">
        <title>Complete genome sequence of Deinococcus maricopensis type strain (LB-34).</title>
        <authorList>
            <person name="Pukall R."/>
            <person name="Zeytun A."/>
            <person name="Lucas S."/>
            <person name="Lapidus A."/>
            <person name="Hammon N."/>
            <person name="Deshpande S."/>
            <person name="Nolan M."/>
            <person name="Cheng J.F."/>
            <person name="Pitluck S."/>
            <person name="Liolios K."/>
            <person name="Pagani I."/>
            <person name="Mikhailova N."/>
            <person name="Ivanova N."/>
            <person name="Mavromatis K."/>
            <person name="Pati A."/>
            <person name="Tapia R."/>
            <person name="Han C."/>
            <person name="Goodwin L."/>
            <person name="Chen A."/>
            <person name="Palaniappan K."/>
            <person name="Land M."/>
            <person name="Hauser L."/>
            <person name="Chang Y.J."/>
            <person name="Jeffries C.D."/>
            <person name="Brambilla E.M."/>
            <person name="Rohde M."/>
            <person name="Goker M."/>
            <person name="Detter J.C."/>
            <person name="Woyke T."/>
            <person name="Bristow J."/>
            <person name="Eisen J.A."/>
            <person name="Markowitz V."/>
            <person name="Hugenholtz P."/>
            <person name="Kyrpides N.C."/>
            <person name="Klenk H.P."/>
        </authorList>
    </citation>
    <scope>NUCLEOTIDE SEQUENCE [LARGE SCALE GENOMIC DNA]</scope>
    <source>
        <strain evidence="10">DSM 21211 / LMG 22137 / NRRL B-23946 / LB-34</strain>
    </source>
</reference>
<dbReference type="Gene3D" id="1.20.140.70">
    <property type="entry name" value="Oligopeptidase f, N-terminal domain"/>
    <property type="match status" value="1"/>
</dbReference>
<keyword evidence="1 6" id="KW-0645">Protease</keyword>
<evidence type="ECO:0000259" key="7">
    <source>
        <dbReference type="Pfam" id="PF01432"/>
    </source>
</evidence>
<dbReference type="GO" id="GO:0046872">
    <property type="term" value="F:metal ion binding"/>
    <property type="evidence" value="ECO:0007669"/>
    <property type="project" value="UniProtKB-UniRule"/>
</dbReference>
<keyword evidence="4 6" id="KW-0862">Zinc</keyword>
<accession>E8U7X9</accession>
<evidence type="ECO:0000256" key="1">
    <source>
        <dbReference type="ARBA" id="ARBA00022670"/>
    </source>
</evidence>
<dbReference type="KEGG" id="dmr:Deima_1519"/>
<feature type="domain" description="Oligopeptidase F N-terminal" evidence="8">
    <location>
        <begin position="121"/>
        <end position="183"/>
    </location>
</feature>
<dbReference type="NCBIfam" id="TIGR02290">
    <property type="entry name" value="M3_fam_3"/>
    <property type="match status" value="1"/>
</dbReference>
<reference evidence="10" key="2">
    <citation type="submission" date="2011-01" db="EMBL/GenBank/DDBJ databases">
        <title>The complete genome of Deinococcus maricopensis DSM 21211.</title>
        <authorList>
            <consortium name="US DOE Joint Genome Institute (JGI-PGF)"/>
            <person name="Lucas S."/>
            <person name="Copeland A."/>
            <person name="Lapidus A."/>
            <person name="Goodwin L."/>
            <person name="Pitluck S."/>
            <person name="Kyrpides N."/>
            <person name="Mavromatis K."/>
            <person name="Pagani I."/>
            <person name="Ivanova N."/>
            <person name="Ovchinnikova G."/>
            <person name="Zeytun A."/>
            <person name="Detter J.C."/>
            <person name="Han C."/>
            <person name="Land M."/>
            <person name="Hauser L."/>
            <person name="Markowitz V."/>
            <person name="Cheng J.-F."/>
            <person name="Hugenholtz P."/>
            <person name="Woyke T."/>
            <person name="Wu D."/>
            <person name="Pukall R."/>
            <person name="Gehrich-Schroeter G."/>
            <person name="Brambilla E."/>
            <person name="Klenk H.-P."/>
            <person name="Eisen J.A."/>
        </authorList>
    </citation>
    <scope>NUCLEOTIDE SEQUENCE [LARGE SCALE GENOMIC DNA]</scope>
    <source>
        <strain evidence="10">DSM 21211 / LMG 22137 / NRRL B-23946 / LB-34</strain>
    </source>
</reference>
<dbReference type="PANTHER" id="PTHR34217">
    <property type="entry name" value="METAL-DEPENDENT CARBOXYPEPTIDASE"/>
    <property type="match status" value="1"/>
</dbReference>
<comment type="cofactor">
    <cofactor evidence="6">
        <name>Zn(2+)</name>
        <dbReference type="ChEBI" id="CHEBI:29105"/>
    </cofactor>
    <text evidence="6">Binds 1 zinc ion.</text>
</comment>
<dbReference type="EMBL" id="CP002454">
    <property type="protein sequence ID" value="ADV67168.1"/>
    <property type="molecule type" value="Genomic_DNA"/>
</dbReference>
<dbReference type="HOGENOM" id="CLU_021290_3_1_0"/>
<dbReference type="CDD" id="cd09607">
    <property type="entry name" value="M3B_PepF"/>
    <property type="match status" value="1"/>
</dbReference>
<evidence type="ECO:0000256" key="2">
    <source>
        <dbReference type="ARBA" id="ARBA00022723"/>
    </source>
</evidence>
<dbReference type="RefSeq" id="WP_013556673.1">
    <property type="nucleotide sequence ID" value="NC_014958.1"/>
</dbReference>
<dbReference type="InterPro" id="IPR034006">
    <property type="entry name" value="M3B_PepF_2"/>
</dbReference>
<dbReference type="InterPro" id="IPR011977">
    <property type="entry name" value="Pept_M3B_clade3"/>
</dbReference>
<dbReference type="InterPro" id="IPR001567">
    <property type="entry name" value="Pept_M3A_M3B_dom"/>
</dbReference>
<gene>
    <name evidence="9" type="ordered locus">Deima_1519</name>
</gene>
<evidence type="ECO:0000313" key="10">
    <source>
        <dbReference type="Proteomes" id="UP000008635"/>
    </source>
</evidence>
<protein>
    <submittedName>
        <fullName evidence="9">Putative transcriptional regulator, TetR family</fullName>
    </submittedName>
</protein>
<evidence type="ECO:0000256" key="3">
    <source>
        <dbReference type="ARBA" id="ARBA00022801"/>
    </source>
</evidence>
<organism evidence="9 10">
    <name type="scientific">Deinococcus maricopensis (strain DSM 21211 / LMG 22137 / NRRL B-23946 / LB-34)</name>
    <dbReference type="NCBI Taxonomy" id="709986"/>
    <lineage>
        <taxon>Bacteria</taxon>
        <taxon>Thermotogati</taxon>
        <taxon>Deinococcota</taxon>
        <taxon>Deinococci</taxon>
        <taxon>Deinococcales</taxon>
        <taxon>Deinococcaceae</taxon>
        <taxon>Deinococcus</taxon>
    </lineage>
</organism>
<dbReference type="OrthoDB" id="9769691at2"/>
<evidence type="ECO:0000256" key="4">
    <source>
        <dbReference type="ARBA" id="ARBA00022833"/>
    </source>
</evidence>
<sequence length="596" mass="66091">MTSTPAAMPHWDTQTLYPDLHSPALQADIDTFIADLTRLTALFDELGIHAGSARTDAGATAARALDGLNAVHTRLTPLSAYVQAFVTTDASNARAQALASELSRHALPLQTLTTRFQAWVGEQDLQALTDHNDTTRAHAHALHLAAYAAQHQMPAGEEDLAAQLSLSGRSAWSKLHGNVSSHLSVPFRDQQLPMTAIRNLAGDADPTVREEAYRAELTAWAAQDVTFAACMNGVKGEVGTLNRRRGYTDDLEPTLVANGIDRDTLNAMTGAVRASLPDFHRYFHAKARLLGHADGLLPWWDLFAPLGESRTQWTYDAAKDFVETQFRAYSPKLGDFAARAFREDWLDVPPRAGKRGGAFCMGWRPDLGESRILLNHAENLDSVSTLAHELGHAYHNLCKANRTPIQRQTPMTLAETASIFCETLTVGAALQHAQGSERLYILETQLLGHAQVVVDIHSRFLFEQAVFERRAERDLSPQELNDLMLQAQRGAYGDSLRPDALHPYMWAVKPHYYGRSFYNYPYTFGLLFGLGLYARYQQQPDGFHDQYDDLLASTGLADAATLAARFGIDTRDEAFWTSSLDVIRKDIEEYEKIAQA</sequence>
<dbReference type="Gene3D" id="1.10.1370.20">
    <property type="entry name" value="Oligoendopeptidase f, C-terminal domain"/>
    <property type="match status" value="1"/>
</dbReference>
<evidence type="ECO:0000313" key="9">
    <source>
        <dbReference type="EMBL" id="ADV67168.1"/>
    </source>
</evidence>
<dbReference type="GO" id="GO:0006508">
    <property type="term" value="P:proteolysis"/>
    <property type="evidence" value="ECO:0007669"/>
    <property type="project" value="UniProtKB-KW"/>
</dbReference>
<keyword evidence="3 6" id="KW-0378">Hydrolase</keyword>
<dbReference type="STRING" id="709986.Deima_1519"/>
<dbReference type="InterPro" id="IPR042088">
    <property type="entry name" value="OligoPept_F_C"/>
</dbReference>
<evidence type="ECO:0000256" key="6">
    <source>
        <dbReference type="RuleBase" id="RU003435"/>
    </source>
</evidence>
<proteinExistence type="inferred from homology"/>
<comment type="similarity">
    <text evidence="6">Belongs to the peptidase M3 family.</text>
</comment>
<dbReference type="Pfam" id="PF01432">
    <property type="entry name" value="Peptidase_M3"/>
    <property type="match status" value="1"/>
</dbReference>